<dbReference type="PANTHER" id="PTHR19328:SF13">
    <property type="entry name" value="HIPL1 PROTEIN"/>
    <property type="match status" value="1"/>
</dbReference>
<accession>A0AAP2DHH3</accession>
<feature type="domain" description="Glucose/Sorbosone dehydrogenase" evidence="1">
    <location>
        <begin position="48"/>
        <end position="362"/>
    </location>
</feature>
<evidence type="ECO:0000259" key="1">
    <source>
        <dbReference type="Pfam" id="PF07995"/>
    </source>
</evidence>
<evidence type="ECO:0000313" key="2">
    <source>
        <dbReference type="EMBL" id="MBT1696483.1"/>
    </source>
</evidence>
<protein>
    <submittedName>
        <fullName evidence="2">PQQ-dependent sugar dehydrogenase</fullName>
    </submittedName>
</protein>
<dbReference type="InterPro" id="IPR012938">
    <property type="entry name" value="Glc/Sorbosone_DH"/>
</dbReference>
<dbReference type="SUPFAM" id="SSF50952">
    <property type="entry name" value="Soluble quinoprotein glucose dehydrogenase"/>
    <property type="match status" value="1"/>
</dbReference>
<evidence type="ECO:0000313" key="3">
    <source>
        <dbReference type="Proteomes" id="UP001319200"/>
    </source>
</evidence>
<dbReference type="PANTHER" id="PTHR19328">
    <property type="entry name" value="HEDGEHOG-INTERACTING PROTEIN"/>
    <property type="match status" value="1"/>
</dbReference>
<sequence>MKRHMLQSAAYAAFIFLTGYLLISCDDWFGDDDDDDKKSTGANYVDHLDTPWEMTFAPDGRMFVTQRPGSIVVIENNEQKVWAELDSVVEEVGESGLFGIEIDPEFSQNRFVYFAYTYAASKSPLRLMNKIVRYKDNAGTPVFDKVIIDGIEGNYLHNVGALEFGPDGMLYCTVGEIFRPELAQDKSVLNGKILRMTRDGAVPADNPFPGSYIYSLGHRNPQGIAFQPGTNQLWSTEHGPSEEQGCCMDEINRIMPGRNYGWPVIRGGQQQAGYETPVYNSGDTATWAPTGGVFLTQGDWSGSMLFTGLRGKALYRAVFNASDPSKIDKVERYLYNVFGRLRNVAEGPDGRIYIAVSNQDGRGDPSGEDDRIVVMTQKELASQQPDLK</sequence>
<dbReference type="EMBL" id="JAHESF010000005">
    <property type="protein sequence ID" value="MBT1696483.1"/>
    <property type="molecule type" value="Genomic_DNA"/>
</dbReference>
<reference evidence="2 3" key="1">
    <citation type="submission" date="2021-05" db="EMBL/GenBank/DDBJ databases">
        <title>A Polyphasic approach of four new species of the genus Ohtaekwangia: Ohtaekwangia histidinii sp. nov., Ohtaekwangia cretensis sp. nov., Ohtaekwangia indiensis sp. nov., Ohtaekwangia reichenbachii sp. nov. from diverse environment.</title>
        <authorList>
            <person name="Octaviana S."/>
        </authorList>
    </citation>
    <scope>NUCLEOTIDE SEQUENCE [LARGE SCALE GENOMIC DNA]</scope>
    <source>
        <strain evidence="2 3">PWU4</strain>
    </source>
</reference>
<dbReference type="InterPro" id="IPR011041">
    <property type="entry name" value="Quinoprot_gluc/sorb_DH_b-prop"/>
</dbReference>
<organism evidence="2 3">
    <name type="scientific">Chryseosolibacter histidini</name>
    <dbReference type="NCBI Taxonomy" id="2782349"/>
    <lineage>
        <taxon>Bacteria</taxon>
        <taxon>Pseudomonadati</taxon>
        <taxon>Bacteroidota</taxon>
        <taxon>Cytophagia</taxon>
        <taxon>Cytophagales</taxon>
        <taxon>Chryseotaleaceae</taxon>
        <taxon>Chryseosolibacter</taxon>
    </lineage>
</organism>
<comment type="caution">
    <text evidence="2">The sequence shown here is derived from an EMBL/GenBank/DDBJ whole genome shotgun (WGS) entry which is preliminary data.</text>
</comment>
<dbReference type="Pfam" id="PF07995">
    <property type="entry name" value="GSDH"/>
    <property type="match status" value="1"/>
</dbReference>
<dbReference type="InterPro" id="IPR011042">
    <property type="entry name" value="6-blade_b-propeller_TolB-like"/>
</dbReference>
<name>A0AAP2DHH3_9BACT</name>
<dbReference type="Proteomes" id="UP001319200">
    <property type="component" value="Unassembled WGS sequence"/>
</dbReference>
<dbReference type="Gene3D" id="2.120.10.30">
    <property type="entry name" value="TolB, C-terminal domain"/>
    <property type="match status" value="1"/>
</dbReference>
<dbReference type="PROSITE" id="PS51257">
    <property type="entry name" value="PROKAR_LIPOPROTEIN"/>
    <property type="match status" value="1"/>
</dbReference>
<dbReference type="AlphaFoldDB" id="A0AAP2DHH3"/>
<dbReference type="RefSeq" id="WP_254161767.1">
    <property type="nucleotide sequence ID" value="NZ_JAHESF010000005.1"/>
</dbReference>
<proteinExistence type="predicted"/>
<keyword evidence="3" id="KW-1185">Reference proteome</keyword>
<gene>
    <name evidence="2" type="ORF">KK083_06330</name>
</gene>